<keyword evidence="2" id="KW-0812">Transmembrane</keyword>
<keyword evidence="2" id="KW-0472">Membrane</keyword>
<organism evidence="3 4">
    <name type="scientific">Armadillidium nasatum</name>
    <dbReference type="NCBI Taxonomy" id="96803"/>
    <lineage>
        <taxon>Eukaryota</taxon>
        <taxon>Metazoa</taxon>
        <taxon>Ecdysozoa</taxon>
        <taxon>Arthropoda</taxon>
        <taxon>Crustacea</taxon>
        <taxon>Multicrustacea</taxon>
        <taxon>Malacostraca</taxon>
        <taxon>Eumalacostraca</taxon>
        <taxon>Peracarida</taxon>
        <taxon>Isopoda</taxon>
        <taxon>Oniscidea</taxon>
        <taxon>Crinocheta</taxon>
        <taxon>Armadillidiidae</taxon>
        <taxon>Armadillidium</taxon>
    </lineage>
</organism>
<keyword evidence="2" id="KW-1133">Transmembrane helix</keyword>
<evidence type="ECO:0000256" key="1">
    <source>
        <dbReference type="SAM" id="MobiDB-lite"/>
    </source>
</evidence>
<reference evidence="3 4" key="1">
    <citation type="journal article" date="2019" name="PLoS Biol.">
        <title>Sex chromosomes control vertical transmission of feminizing Wolbachia symbionts in an isopod.</title>
        <authorList>
            <person name="Becking T."/>
            <person name="Chebbi M.A."/>
            <person name="Giraud I."/>
            <person name="Moumen B."/>
            <person name="Laverre T."/>
            <person name="Caubet Y."/>
            <person name="Peccoud J."/>
            <person name="Gilbert C."/>
            <person name="Cordaux R."/>
        </authorList>
    </citation>
    <scope>NUCLEOTIDE SEQUENCE [LARGE SCALE GENOMIC DNA]</scope>
    <source>
        <strain evidence="3">ANa2</strain>
        <tissue evidence="3">Whole body excluding digestive tract and cuticle</tissue>
    </source>
</reference>
<feature type="compositionally biased region" description="Polar residues" evidence="1">
    <location>
        <begin position="8"/>
        <end position="26"/>
    </location>
</feature>
<dbReference type="EMBL" id="SEYY01021008">
    <property type="protein sequence ID" value="KAB7496813.1"/>
    <property type="molecule type" value="Genomic_DNA"/>
</dbReference>
<evidence type="ECO:0000313" key="3">
    <source>
        <dbReference type="EMBL" id="KAB7496813.1"/>
    </source>
</evidence>
<sequence length="102" mass="11403">MTDLTPVKQETITPEISKSSPKSFRNSPLEVKIKDSSYGWVVVFSMFMSNIMTVGYVKAFGVIYNAILDVYPDATGTMAGLMVGLLAGFRSYSWNDYESHWS</sequence>
<feature type="transmembrane region" description="Helical" evidence="2">
    <location>
        <begin position="38"/>
        <end position="58"/>
    </location>
</feature>
<evidence type="ECO:0000256" key="2">
    <source>
        <dbReference type="SAM" id="Phobius"/>
    </source>
</evidence>
<gene>
    <name evidence="3" type="ORF">Anas_09650</name>
</gene>
<dbReference type="Proteomes" id="UP000326759">
    <property type="component" value="Unassembled WGS sequence"/>
</dbReference>
<protein>
    <submittedName>
        <fullName evidence="3">Uncharacterized protein</fullName>
    </submittedName>
</protein>
<feature type="region of interest" description="Disordered" evidence="1">
    <location>
        <begin position="1"/>
        <end position="26"/>
    </location>
</feature>
<dbReference type="AlphaFoldDB" id="A0A5N5SRM2"/>
<evidence type="ECO:0000313" key="4">
    <source>
        <dbReference type="Proteomes" id="UP000326759"/>
    </source>
</evidence>
<proteinExistence type="predicted"/>
<feature type="transmembrane region" description="Helical" evidence="2">
    <location>
        <begin position="70"/>
        <end position="92"/>
    </location>
</feature>
<dbReference type="OrthoDB" id="6354858at2759"/>
<accession>A0A5N5SRM2</accession>
<comment type="caution">
    <text evidence="3">The sequence shown here is derived from an EMBL/GenBank/DDBJ whole genome shotgun (WGS) entry which is preliminary data.</text>
</comment>
<name>A0A5N5SRM2_9CRUS</name>
<keyword evidence="4" id="KW-1185">Reference proteome</keyword>